<feature type="region of interest" description="Disordered" evidence="1">
    <location>
        <begin position="54"/>
        <end position="75"/>
    </location>
</feature>
<name>A0ABN7WJT9_GIGMA</name>
<feature type="non-terminal residue" evidence="2">
    <location>
        <position position="173"/>
    </location>
</feature>
<gene>
    <name evidence="2" type="ORF">GMARGA_LOCUS31893</name>
</gene>
<organism evidence="2 3">
    <name type="scientific">Gigaspora margarita</name>
    <dbReference type="NCBI Taxonomy" id="4874"/>
    <lineage>
        <taxon>Eukaryota</taxon>
        <taxon>Fungi</taxon>
        <taxon>Fungi incertae sedis</taxon>
        <taxon>Mucoromycota</taxon>
        <taxon>Glomeromycotina</taxon>
        <taxon>Glomeromycetes</taxon>
        <taxon>Diversisporales</taxon>
        <taxon>Gigasporaceae</taxon>
        <taxon>Gigaspora</taxon>
    </lineage>
</organism>
<dbReference type="Proteomes" id="UP000789901">
    <property type="component" value="Unassembled WGS sequence"/>
</dbReference>
<evidence type="ECO:0000313" key="3">
    <source>
        <dbReference type="Proteomes" id="UP000789901"/>
    </source>
</evidence>
<evidence type="ECO:0000256" key="1">
    <source>
        <dbReference type="SAM" id="MobiDB-lite"/>
    </source>
</evidence>
<comment type="caution">
    <text evidence="2">The sequence shown here is derived from an EMBL/GenBank/DDBJ whole genome shotgun (WGS) entry which is preliminary data.</text>
</comment>
<dbReference type="EMBL" id="CAJVQB010048705">
    <property type="protein sequence ID" value="CAG8834117.1"/>
    <property type="molecule type" value="Genomic_DNA"/>
</dbReference>
<keyword evidence="3" id="KW-1185">Reference proteome</keyword>
<reference evidence="2 3" key="1">
    <citation type="submission" date="2021-06" db="EMBL/GenBank/DDBJ databases">
        <authorList>
            <person name="Kallberg Y."/>
            <person name="Tangrot J."/>
            <person name="Rosling A."/>
        </authorList>
    </citation>
    <scope>NUCLEOTIDE SEQUENCE [LARGE SCALE GENOMIC DNA]</scope>
    <source>
        <strain evidence="2 3">120-4 pot B 10/14</strain>
    </source>
</reference>
<evidence type="ECO:0000313" key="2">
    <source>
        <dbReference type="EMBL" id="CAG8834117.1"/>
    </source>
</evidence>
<feature type="non-terminal residue" evidence="2">
    <location>
        <position position="1"/>
    </location>
</feature>
<proteinExistence type="predicted"/>
<sequence>SSDINQLNYPIDLTQLVILIEFEDTKIPLKAKKNYEIAKKEAKKKYKVAEKEAKNKYNEKQKENANKYNKKQKEAENKYNEKLNETFRVACALDDYKTAFEFFQLIQNEGNNFTKSKVIYKIRIRLLGGFGCEQNIAKGQELIKEALRLGLTSTSAWVKQYESKHDFGASEVI</sequence>
<accession>A0ABN7WJT9</accession>
<protein>
    <submittedName>
        <fullName evidence="2">28224_t:CDS:1</fullName>
    </submittedName>
</protein>